<accession>B3S6W2</accession>
<dbReference type="InParanoid" id="B3S6W2"/>
<evidence type="ECO:0000313" key="3">
    <source>
        <dbReference type="EMBL" id="EDV21380.1"/>
    </source>
</evidence>
<feature type="domain" description="Arrestin-like N-terminal" evidence="2">
    <location>
        <begin position="7"/>
        <end position="85"/>
    </location>
</feature>
<keyword evidence="4" id="KW-1185">Reference proteome</keyword>
<reference evidence="3 4" key="1">
    <citation type="journal article" date="2008" name="Nature">
        <title>The Trichoplax genome and the nature of placozoans.</title>
        <authorList>
            <person name="Srivastava M."/>
            <person name="Begovic E."/>
            <person name="Chapman J."/>
            <person name="Putnam N.H."/>
            <person name="Hellsten U."/>
            <person name="Kawashima T."/>
            <person name="Kuo A."/>
            <person name="Mitros T."/>
            <person name="Salamov A."/>
            <person name="Carpenter M.L."/>
            <person name="Signorovitch A.Y."/>
            <person name="Moreno M.A."/>
            <person name="Kamm K."/>
            <person name="Grimwood J."/>
            <person name="Schmutz J."/>
            <person name="Shapiro H."/>
            <person name="Grigoriev I.V."/>
            <person name="Buss L.W."/>
            <person name="Schierwater B."/>
            <person name="Dellaporta S.L."/>
            <person name="Rokhsar D.S."/>
        </authorList>
    </citation>
    <scope>NUCLEOTIDE SEQUENCE [LARGE SCALE GENOMIC DNA]</scope>
    <source>
        <strain evidence="3 4">Grell-BS-1999</strain>
    </source>
</reference>
<evidence type="ECO:0000256" key="1">
    <source>
        <dbReference type="ARBA" id="ARBA00005298"/>
    </source>
</evidence>
<sequence>MAVLKDFAIYFDQPFAVYYPGQFVSGYVVVQLDQGSINITGIKLHAYGRGYTRILANFRNGTFDVDSNQGVECDEYLDRIEYIYGEVVNVISKEYINQYK</sequence>
<name>B3S6W2_TRIAD</name>
<dbReference type="InterPro" id="IPR011021">
    <property type="entry name" value="Arrestin-like_N"/>
</dbReference>
<dbReference type="Pfam" id="PF00339">
    <property type="entry name" value="Arrestin_N"/>
    <property type="match status" value="1"/>
</dbReference>
<dbReference type="AlphaFoldDB" id="B3S6W2"/>
<dbReference type="CTD" id="6757193"/>
<protein>
    <recommendedName>
        <fullName evidence="2">Arrestin-like N-terminal domain-containing protein</fullName>
    </recommendedName>
</protein>
<dbReference type="KEGG" id="tad:TRIADDRAFT_59951"/>
<dbReference type="InterPro" id="IPR014752">
    <property type="entry name" value="Arrestin-like_C"/>
</dbReference>
<dbReference type="HOGENOM" id="CLU_2309563_0_0_1"/>
<evidence type="ECO:0000259" key="2">
    <source>
        <dbReference type="Pfam" id="PF00339"/>
    </source>
</evidence>
<gene>
    <name evidence="3" type="ORF">TRIADDRAFT_59951</name>
</gene>
<organism evidence="3 4">
    <name type="scientific">Trichoplax adhaerens</name>
    <name type="common">Trichoplax reptans</name>
    <dbReference type="NCBI Taxonomy" id="10228"/>
    <lineage>
        <taxon>Eukaryota</taxon>
        <taxon>Metazoa</taxon>
        <taxon>Placozoa</taxon>
        <taxon>Uniplacotomia</taxon>
        <taxon>Trichoplacea</taxon>
        <taxon>Trichoplacidae</taxon>
        <taxon>Trichoplax</taxon>
    </lineage>
</organism>
<evidence type="ECO:0000313" key="4">
    <source>
        <dbReference type="Proteomes" id="UP000009022"/>
    </source>
</evidence>
<dbReference type="OrthoDB" id="2333384at2759"/>
<dbReference type="RefSeq" id="XP_002115980.1">
    <property type="nucleotide sequence ID" value="XM_002115944.1"/>
</dbReference>
<comment type="similarity">
    <text evidence="1">Belongs to the arrestin family.</text>
</comment>
<dbReference type="Proteomes" id="UP000009022">
    <property type="component" value="Unassembled WGS sequence"/>
</dbReference>
<dbReference type="EMBL" id="DS985253">
    <property type="protein sequence ID" value="EDV21380.1"/>
    <property type="molecule type" value="Genomic_DNA"/>
</dbReference>
<dbReference type="GeneID" id="6757193"/>
<dbReference type="Gene3D" id="2.60.40.640">
    <property type="match status" value="1"/>
</dbReference>
<proteinExistence type="inferred from homology"/>